<keyword evidence="6" id="KW-1185">Reference proteome</keyword>
<evidence type="ECO:0000256" key="4">
    <source>
        <dbReference type="ARBA" id="ARBA00023186"/>
    </source>
</evidence>
<keyword evidence="4" id="KW-0143">Chaperone</keyword>
<proteinExistence type="inferred from homology"/>
<dbReference type="OrthoDB" id="4685535at2"/>
<gene>
    <name evidence="5" type="ORF">FHU29_002440</name>
</gene>
<evidence type="ECO:0000313" key="6">
    <source>
        <dbReference type="Proteomes" id="UP000567922"/>
    </source>
</evidence>
<evidence type="ECO:0000313" key="5">
    <source>
        <dbReference type="EMBL" id="MBB3037991.1"/>
    </source>
</evidence>
<dbReference type="Pfam" id="PF14011">
    <property type="entry name" value="ESX-1_EspG"/>
    <property type="match status" value="1"/>
</dbReference>
<dbReference type="Proteomes" id="UP000567922">
    <property type="component" value="Unassembled WGS sequence"/>
</dbReference>
<dbReference type="AlphaFoldDB" id="A0A839RQ34"/>
<keyword evidence="3" id="KW-0963">Cytoplasm</keyword>
<evidence type="ECO:0000256" key="2">
    <source>
        <dbReference type="ARBA" id="ARBA00006411"/>
    </source>
</evidence>
<evidence type="ECO:0000256" key="1">
    <source>
        <dbReference type="ARBA" id="ARBA00004496"/>
    </source>
</evidence>
<sequence length="253" mass="26582">MLAPQLANELESVTVTVSELAALQSFAGVEELPVALQVPLVSPGEYLIDGLSRRGLVTDGYVHPDLGEWLRTLVLAEHQVAIRRIAVAQPERMVISWGGRRGSPVGAVRIGDIIRIAAITGAPAAPLRRFLGSVPAMRVRDVRAPREDLLEALGMAGEPAGAESAFRRLGVPAQDARRIVDAFSRLTGMSEIVAGAPRAGSMMTSGVFDSPSGRLLTIPACPGEPPWLTLCGGSEARISALLQGLCRAVPAGT</sequence>
<comment type="similarity">
    <text evidence="2">Belongs to the EspG family.</text>
</comment>
<evidence type="ECO:0000256" key="3">
    <source>
        <dbReference type="ARBA" id="ARBA00022490"/>
    </source>
</evidence>
<accession>A0A839RQ34</accession>
<comment type="subcellular location">
    <subcellularLocation>
        <location evidence="1">Cytoplasm</location>
    </subcellularLocation>
</comment>
<evidence type="ECO:0008006" key="7">
    <source>
        <dbReference type="Google" id="ProtNLM"/>
    </source>
</evidence>
<reference evidence="5 6" key="1">
    <citation type="submission" date="2020-08" db="EMBL/GenBank/DDBJ databases">
        <title>Sequencing the genomes of 1000 actinobacteria strains.</title>
        <authorList>
            <person name="Klenk H.-P."/>
        </authorList>
    </citation>
    <scope>NUCLEOTIDE SEQUENCE [LARGE SCALE GENOMIC DNA]</scope>
    <source>
        <strain evidence="5 6">DSM 45258</strain>
    </source>
</reference>
<dbReference type="InterPro" id="IPR025734">
    <property type="entry name" value="EspG"/>
</dbReference>
<name>A0A839RQ34_9ACTN</name>
<organism evidence="5 6">
    <name type="scientific">Hoyosella altamirensis</name>
    <dbReference type="NCBI Taxonomy" id="616997"/>
    <lineage>
        <taxon>Bacteria</taxon>
        <taxon>Bacillati</taxon>
        <taxon>Actinomycetota</taxon>
        <taxon>Actinomycetes</taxon>
        <taxon>Mycobacteriales</taxon>
        <taxon>Hoyosellaceae</taxon>
        <taxon>Hoyosella</taxon>
    </lineage>
</organism>
<comment type="caution">
    <text evidence="5">The sequence shown here is derived from an EMBL/GenBank/DDBJ whole genome shotgun (WGS) entry which is preliminary data.</text>
</comment>
<dbReference type="EMBL" id="JACHWS010000002">
    <property type="protein sequence ID" value="MBB3037991.1"/>
    <property type="molecule type" value="Genomic_DNA"/>
</dbReference>
<protein>
    <recommendedName>
        <fullName evidence="7">ESX secretion-associated protein EspG</fullName>
    </recommendedName>
</protein>
<dbReference type="RefSeq" id="WP_064439887.1">
    <property type="nucleotide sequence ID" value="NZ_BDDI01000006.1"/>
</dbReference>